<evidence type="ECO:0000313" key="11">
    <source>
        <dbReference type="EMBL" id="MDP4301208.1"/>
    </source>
</evidence>
<feature type="transmembrane region" description="Helical" evidence="9">
    <location>
        <begin position="32"/>
        <end position="51"/>
    </location>
</feature>
<dbReference type="GO" id="GO:0004519">
    <property type="term" value="F:endonuclease activity"/>
    <property type="evidence" value="ECO:0007669"/>
    <property type="project" value="UniProtKB-KW"/>
</dbReference>
<keyword evidence="9" id="KW-0812">Transmembrane</keyword>
<keyword evidence="7" id="KW-0460">Magnesium</keyword>
<dbReference type="Pfam" id="PF03372">
    <property type="entry name" value="Exo_endo_phos"/>
    <property type="match status" value="1"/>
</dbReference>
<dbReference type="EMBL" id="JAUZEE010000005">
    <property type="protein sequence ID" value="MDP4301208.1"/>
    <property type="molecule type" value="Genomic_DNA"/>
</dbReference>
<evidence type="ECO:0000256" key="9">
    <source>
        <dbReference type="SAM" id="Phobius"/>
    </source>
</evidence>
<dbReference type="Gene3D" id="3.60.10.10">
    <property type="entry name" value="Endonuclease/exonuclease/phosphatase"/>
    <property type="match status" value="1"/>
</dbReference>
<evidence type="ECO:0000259" key="10">
    <source>
        <dbReference type="Pfam" id="PF03372"/>
    </source>
</evidence>
<dbReference type="InterPro" id="IPR051547">
    <property type="entry name" value="TDP2-like"/>
</dbReference>
<feature type="transmembrane region" description="Helical" evidence="9">
    <location>
        <begin position="92"/>
        <end position="111"/>
    </location>
</feature>
<evidence type="ECO:0000256" key="4">
    <source>
        <dbReference type="ARBA" id="ARBA00022723"/>
    </source>
</evidence>
<dbReference type="RefSeq" id="WP_305749759.1">
    <property type="nucleotide sequence ID" value="NZ_JAUZEE010000005.1"/>
</dbReference>
<dbReference type="InterPro" id="IPR005135">
    <property type="entry name" value="Endo/exonuclease/phosphatase"/>
</dbReference>
<evidence type="ECO:0000256" key="7">
    <source>
        <dbReference type="ARBA" id="ARBA00022842"/>
    </source>
</evidence>
<gene>
    <name evidence="11" type="ORF">Q8X39_11215</name>
</gene>
<evidence type="ECO:0000256" key="1">
    <source>
        <dbReference type="ARBA" id="ARBA00001936"/>
    </source>
</evidence>
<keyword evidence="8" id="KW-0234">DNA repair</keyword>
<feature type="domain" description="Endonuclease/exonuclease/phosphatase" evidence="10">
    <location>
        <begin position="123"/>
        <end position="361"/>
    </location>
</feature>
<evidence type="ECO:0000256" key="5">
    <source>
        <dbReference type="ARBA" id="ARBA00022763"/>
    </source>
</evidence>
<dbReference type="Proteomes" id="UP001235760">
    <property type="component" value="Unassembled WGS sequence"/>
</dbReference>
<sequence>MPSSRRPRTPLDARAARDARLSRVESHPLQSIARFFISLTVLAIGGLWAAQNLGDPLAWWVELLRYTPYLLLLVPALLALALSITVGWTWRLAALASVLVVVFPLMGWTHGQPENGSNRLRVMSFNIKSYKADDRPEGYGPIVDEVQRHSPDVLVLQDAQKLTDKWLPMPEAMKLLLAGRHLQLSGQYVIASRHPLRDCRTAPLSVQPGLGDYLRCTVEVNGQRLEIVNVHLLSPREGLNAARREHLGGLDDWRINFGHRLGQARHLAEDLARTRPTGPGKRPLPMLIAGDLNAPEASAVVQSLLALNLRDAWSSAATGWGYTHGHSLRPNLSFLRIDHVLVSPGLGLAEVAVGGAEASEHRPLIVDLWLSRN</sequence>
<accession>A0ABT9G401</accession>
<keyword evidence="9" id="KW-1133">Transmembrane helix</keyword>
<evidence type="ECO:0000256" key="2">
    <source>
        <dbReference type="ARBA" id="ARBA00001946"/>
    </source>
</evidence>
<keyword evidence="12" id="KW-1185">Reference proteome</keyword>
<comment type="cofactor">
    <cofactor evidence="2">
        <name>Mg(2+)</name>
        <dbReference type="ChEBI" id="CHEBI:18420"/>
    </cofactor>
</comment>
<name>A0ABT9G401_LEPDI</name>
<reference evidence="11 12" key="1">
    <citation type="submission" date="2023-08" db="EMBL/GenBank/DDBJ databases">
        <authorList>
            <person name="Roldan D.M."/>
            <person name="Menes R.J."/>
        </authorList>
    </citation>
    <scope>NUCLEOTIDE SEQUENCE [LARGE SCALE GENOMIC DNA]</scope>
    <source>
        <strain evidence="11 12">CCM 2812</strain>
    </source>
</reference>
<dbReference type="SUPFAM" id="SSF56219">
    <property type="entry name" value="DNase I-like"/>
    <property type="match status" value="1"/>
</dbReference>
<keyword evidence="11" id="KW-0255">Endonuclease</keyword>
<keyword evidence="5" id="KW-0227">DNA damage</keyword>
<keyword evidence="3" id="KW-0540">Nuclease</keyword>
<dbReference type="InterPro" id="IPR036691">
    <property type="entry name" value="Endo/exonu/phosph_ase_sf"/>
</dbReference>
<dbReference type="PANTHER" id="PTHR15822">
    <property type="entry name" value="TRAF AND TNF RECEPTOR-ASSOCIATED PROTEIN"/>
    <property type="match status" value="1"/>
</dbReference>
<comment type="cofactor">
    <cofactor evidence="1">
        <name>Mn(2+)</name>
        <dbReference type="ChEBI" id="CHEBI:29035"/>
    </cofactor>
</comment>
<keyword evidence="9" id="KW-0472">Membrane</keyword>
<protein>
    <submittedName>
        <fullName evidence="11">Endonuclease/exonuclease/phosphatase family protein</fullName>
    </submittedName>
</protein>
<evidence type="ECO:0000256" key="6">
    <source>
        <dbReference type="ARBA" id="ARBA00022801"/>
    </source>
</evidence>
<evidence type="ECO:0000256" key="8">
    <source>
        <dbReference type="ARBA" id="ARBA00023204"/>
    </source>
</evidence>
<keyword evidence="4" id="KW-0479">Metal-binding</keyword>
<feature type="transmembrane region" description="Helical" evidence="9">
    <location>
        <begin position="63"/>
        <end position="85"/>
    </location>
</feature>
<organism evidence="11 12">
    <name type="scientific">Leptothrix discophora</name>
    <dbReference type="NCBI Taxonomy" id="89"/>
    <lineage>
        <taxon>Bacteria</taxon>
        <taxon>Pseudomonadati</taxon>
        <taxon>Pseudomonadota</taxon>
        <taxon>Betaproteobacteria</taxon>
        <taxon>Burkholderiales</taxon>
        <taxon>Sphaerotilaceae</taxon>
        <taxon>Leptothrix</taxon>
    </lineage>
</organism>
<keyword evidence="6" id="KW-0378">Hydrolase</keyword>
<evidence type="ECO:0000313" key="12">
    <source>
        <dbReference type="Proteomes" id="UP001235760"/>
    </source>
</evidence>
<comment type="caution">
    <text evidence="11">The sequence shown here is derived from an EMBL/GenBank/DDBJ whole genome shotgun (WGS) entry which is preliminary data.</text>
</comment>
<proteinExistence type="predicted"/>
<evidence type="ECO:0000256" key="3">
    <source>
        <dbReference type="ARBA" id="ARBA00022722"/>
    </source>
</evidence>
<dbReference type="PANTHER" id="PTHR15822:SF4">
    <property type="entry name" value="TYROSYL-DNA PHOSPHODIESTERASE 2"/>
    <property type="match status" value="1"/>
</dbReference>